<dbReference type="Proteomes" id="UP000735302">
    <property type="component" value="Unassembled WGS sequence"/>
</dbReference>
<protein>
    <submittedName>
        <fullName evidence="1">Uncharacterized protein</fullName>
    </submittedName>
</protein>
<reference evidence="1 2" key="1">
    <citation type="journal article" date="2021" name="Elife">
        <title>Chloroplast acquisition without the gene transfer in kleptoplastic sea slugs, Plakobranchus ocellatus.</title>
        <authorList>
            <person name="Maeda T."/>
            <person name="Takahashi S."/>
            <person name="Yoshida T."/>
            <person name="Shimamura S."/>
            <person name="Takaki Y."/>
            <person name="Nagai Y."/>
            <person name="Toyoda A."/>
            <person name="Suzuki Y."/>
            <person name="Arimoto A."/>
            <person name="Ishii H."/>
            <person name="Satoh N."/>
            <person name="Nishiyama T."/>
            <person name="Hasebe M."/>
            <person name="Maruyama T."/>
            <person name="Minagawa J."/>
            <person name="Obokata J."/>
            <person name="Shigenobu S."/>
        </authorList>
    </citation>
    <scope>NUCLEOTIDE SEQUENCE [LARGE SCALE GENOMIC DNA]</scope>
</reference>
<name>A0AAV4BFA4_9GAST</name>
<dbReference type="EMBL" id="BLXT01004823">
    <property type="protein sequence ID" value="GFO17514.1"/>
    <property type="molecule type" value="Genomic_DNA"/>
</dbReference>
<comment type="caution">
    <text evidence="1">The sequence shown here is derived from an EMBL/GenBank/DDBJ whole genome shotgun (WGS) entry which is preliminary data.</text>
</comment>
<keyword evidence="2" id="KW-1185">Reference proteome</keyword>
<dbReference type="AlphaFoldDB" id="A0AAV4BFA4"/>
<proteinExistence type="predicted"/>
<gene>
    <name evidence="1" type="ORF">PoB_004401900</name>
</gene>
<evidence type="ECO:0000313" key="2">
    <source>
        <dbReference type="Proteomes" id="UP000735302"/>
    </source>
</evidence>
<sequence length="141" mass="15354">MHIFRSSAPFFMHDVRGVLRKIISELPSLVVLCFSSEPFQSQLSNPWLQNLSRVGVVANIVCAVSKKIIAFPNMLVVAPLEAQTAAPSVRCHLDKAPLTDVASGKITEEGWVENLPSVTAAETIENVAAVVAARRVELKDF</sequence>
<organism evidence="1 2">
    <name type="scientific">Plakobranchus ocellatus</name>
    <dbReference type="NCBI Taxonomy" id="259542"/>
    <lineage>
        <taxon>Eukaryota</taxon>
        <taxon>Metazoa</taxon>
        <taxon>Spiralia</taxon>
        <taxon>Lophotrochozoa</taxon>
        <taxon>Mollusca</taxon>
        <taxon>Gastropoda</taxon>
        <taxon>Heterobranchia</taxon>
        <taxon>Euthyneura</taxon>
        <taxon>Panpulmonata</taxon>
        <taxon>Sacoglossa</taxon>
        <taxon>Placobranchoidea</taxon>
        <taxon>Plakobranchidae</taxon>
        <taxon>Plakobranchus</taxon>
    </lineage>
</organism>
<accession>A0AAV4BFA4</accession>
<evidence type="ECO:0000313" key="1">
    <source>
        <dbReference type="EMBL" id="GFO17514.1"/>
    </source>
</evidence>